<dbReference type="AlphaFoldDB" id="A0AA48I6M9"/>
<dbReference type="RefSeq" id="XP_060454106.1">
    <property type="nucleotide sequence ID" value="XM_060597187.1"/>
</dbReference>
<evidence type="ECO:0008006" key="3">
    <source>
        <dbReference type="Google" id="ProtNLM"/>
    </source>
</evidence>
<name>A0AA48I6M9_9TREE</name>
<accession>A0AA48I6M9</accession>
<dbReference type="EMBL" id="AP028213">
    <property type="protein sequence ID" value="BEI88840.1"/>
    <property type="molecule type" value="Genomic_DNA"/>
</dbReference>
<reference evidence="1" key="1">
    <citation type="journal article" date="2023" name="BMC Genomics">
        <title>Chromosome-level genome assemblies of Cutaneotrichosporon spp. (Trichosporonales, Basidiomycota) reveal imbalanced evolution between nucleotide sequences and chromosome synteny.</title>
        <authorList>
            <person name="Kobayashi Y."/>
            <person name="Kayamori A."/>
            <person name="Aoki K."/>
            <person name="Shiwa Y."/>
            <person name="Matsutani M."/>
            <person name="Fujita N."/>
            <person name="Sugita T."/>
            <person name="Iwasaki W."/>
            <person name="Tanaka N."/>
            <person name="Takashima M."/>
        </authorList>
    </citation>
    <scope>NUCLEOTIDE SEQUENCE</scope>
    <source>
        <strain evidence="1">HIS019</strain>
    </source>
</reference>
<proteinExistence type="predicted"/>
<evidence type="ECO:0000313" key="1">
    <source>
        <dbReference type="EMBL" id="BEI88840.1"/>
    </source>
</evidence>
<dbReference type="Proteomes" id="UP001233271">
    <property type="component" value="Chromosome 2"/>
</dbReference>
<keyword evidence="2" id="KW-1185">Reference proteome</keyword>
<sequence length="364" mass="41077">MRPPRPRTYGPQEHMHFPDKKNIAISPFDLPDEEAWDVVPQDGSAPRIHPASPGACSIHSVSVGGCEPLIPKLPCMCDINSIYPGQTIAGRLPHIVHKKVVNHLGSKDLIEAVFVNAEWRREATPLVVRHMHVNPGDLIHPLKIFDTHGKHVAMQVVGDDQTLISTTIDKYNLVVDLEDTNLNPCRPINGFVVYFSNTLILRRHGRSTYPIRAPTIVDFDAPSLQGDAFRGEVRCVRYVVPNIAYMRDHWSLHKISKLKRTHYQSIPAVSFSHLQGIDRETPREIVFMFLEDEPAELDEAFPLVKKGLSLMMVYSRPLPKITFVGLRPNDRRGDTLEEQLEEYIPLTWTIAAAFSPDSLCIIAD</sequence>
<dbReference type="KEGG" id="ccac:CcaHIS019_0202020"/>
<dbReference type="GeneID" id="85492711"/>
<protein>
    <recommendedName>
        <fullName evidence="3">F-box domain-containing protein</fullName>
    </recommendedName>
</protein>
<evidence type="ECO:0000313" key="2">
    <source>
        <dbReference type="Proteomes" id="UP001233271"/>
    </source>
</evidence>
<gene>
    <name evidence="1" type="ORF">CcaverHIS019_0202020</name>
</gene>
<organism evidence="1 2">
    <name type="scientific">Cutaneotrichosporon cavernicola</name>
    <dbReference type="NCBI Taxonomy" id="279322"/>
    <lineage>
        <taxon>Eukaryota</taxon>
        <taxon>Fungi</taxon>
        <taxon>Dikarya</taxon>
        <taxon>Basidiomycota</taxon>
        <taxon>Agaricomycotina</taxon>
        <taxon>Tremellomycetes</taxon>
        <taxon>Trichosporonales</taxon>
        <taxon>Trichosporonaceae</taxon>
        <taxon>Cutaneotrichosporon</taxon>
    </lineage>
</organism>